<organism evidence="1 2">
    <name type="scientific">Vibrio parahaemolyticus</name>
    <dbReference type="NCBI Taxonomy" id="670"/>
    <lineage>
        <taxon>Bacteria</taxon>
        <taxon>Pseudomonadati</taxon>
        <taxon>Pseudomonadota</taxon>
        <taxon>Gammaproteobacteria</taxon>
        <taxon>Vibrionales</taxon>
        <taxon>Vibrionaceae</taxon>
        <taxon>Vibrio</taxon>
    </lineage>
</organism>
<accession>A0A7Y0S256</accession>
<comment type="caution">
    <text evidence="1">The sequence shown here is derived from an EMBL/GenBank/DDBJ whole genome shotgun (WGS) entry which is preliminary data.</text>
</comment>
<evidence type="ECO:0000313" key="1">
    <source>
        <dbReference type="EMBL" id="NMU25005.1"/>
    </source>
</evidence>
<sequence>GLAQQGQRMYLVCRFDGYDNERTIAVHRVRKAIVSSFGFERPKEFKLSQYDADGRFGFGEGELVNLSFSINKQMGYYLIETPLSF</sequence>
<dbReference type="AlphaFoldDB" id="A0A7Y0S256"/>
<protein>
    <submittedName>
        <fullName evidence="1">WYL domain-containing protein</fullName>
    </submittedName>
</protein>
<evidence type="ECO:0000313" key="2">
    <source>
        <dbReference type="Proteomes" id="UP000555836"/>
    </source>
</evidence>
<proteinExistence type="predicted"/>
<reference evidence="1 2" key="1">
    <citation type="submission" date="2020-04" db="EMBL/GenBank/DDBJ databases">
        <title>Whole-genome sequencing of Vibrio spp. from China reveals different genetic environments of blaCTX-M-14 among diverse lineages.</title>
        <authorList>
            <person name="Zheng Z."/>
            <person name="Ye L."/>
            <person name="Chen S."/>
        </authorList>
    </citation>
    <scope>NUCLEOTIDE SEQUENCE [LARGE SCALE GENOMIC DNA]</scope>
    <source>
        <strain evidence="1 2">Vb0574</strain>
    </source>
</reference>
<dbReference type="EMBL" id="JABCLD010000711">
    <property type="protein sequence ID" value="NMU25005.1"/>
    <property type="molecule type" value="Genomic_DNA"/>
</dbReference>
<dbReference type="Proteomes" id="UP000555836">
    <property type="component" value="Unassembled WGS sequence"/>
</dbReference>
<feature type="non-terminal residue" evidence="1">
    <location>
        <position position="85"/>
    </location>
</feature>
<gene>
    <name evidence="1" type="ORF">HKB21_05165</name>
</gene>
<feature type="non-terminal residue" evidence="1">
    <location>
        <position position="1"/>
    </location>
</feature>
<name>A0A7Y0S256_VIBPH</name>